<organism evidence="1 2">
    <name type="scientific">Allocoleopsis franciscana PCC 7113</name>
    <dbReference type="NCBI Taxonomy" id="1173027"/>
    <lineage>
        <taxon>Bacteria</taxon>
        <taxon>Bacillati</taxon>
        <taxon>Cyanobacteriota</taxon>
        <taxon>Cyanophyceae</taxon>
        <taxon>Coleofasciculales</taxon>
        <taxon>Coleofasciculaceae</taxon>
        <taxon>Allocoleopsis</taxon>
        <taxon>Allocoleopsis franciscana</taxon>
    </lineage>
</organism>
<dbReference type="HOGENOM" id="CLU_092819_2_0_3"/>
<dbReference type="eggNOG" id="COG1403">
    <property type="taxonomic scope" value="Bacteria"/>
</dbReference>
<evidence type="ECO:0000313" key="1">
    <source>
        <dbReference type="EMBL" id="AFZ20486.1"/>
    </source>
</evidence>
<keyword evidence="2" id="KW-1185">Reference proteome</keyword>
<dbReference type="EMBL" id="CP003630">
    <property type="protein sequence ID" value="AFZ20486.1"/>
    <property type="molecule type" value="Genomic_DNA"/>
</dbReference>
<evidence type="ECO:0000313" key="2">
    <source>
        <dbReference type="Proteomes" id="UP000010471"/>
    </source>
</evidence>
<protein>
    <submittedName>
        <fullName evidence="1">TIGR02646 family protein</fullName>
    </submittedName>
</protein>
<dbReference type="Proteomes" id="UP000010471">
    <property type="component" value="Chromosome"/>
</dbReference>
<dbReference type="OrthoDB" id="8617719at2"/>
<sequence>MKYIRKGSGPRELRQWFRTLPLNENGKPINCRYDDDIYQDLKEKIIKALLEEQGYLCCYTGIRISEENTHIEHLKPQSISQQDENDHDDVMYSNMLAAYPKGDCQFGAQARGDWYELDFFIHPLDGSCETKFHFDMEGGIKPVSQTDLAAKKTIAHLKLAHPLLVDLRKQAIDELLFPEDEVLSEAKLRRIVENGYSIRDKKGRYPHFCFIIEQVARQLLHKVEQDRKRRQAIHKQKRK</sequence>
<dbReference type="STRING" id="1173027.Mic7113_4817"/>
<reference evidence="1 2" key="1">
    <citation type="submission" date="2012-06" db="EMBL/GenBank/DDBJ databases">
        <title>Finished chromosome of genome of Microcoleus sp. PCC 7113.</title>
        <authorList>
            <consortium name="US DOE Joint Genome Institute"/>
            <person name="Gugger M."/>
            <person name="Coursin T."/>
            <person name="Rippka R."/>
            <person name="Tandeau De Marsac N."/>
            <person name="Huntemann M."/>
            <person name="Wei C.-L."/>
            <person name="Han J."/>
            <person name="Detter J.C."/>
            <person name="Han C."/>
            <person name="Tapia R."/>
            <person name="Chen A."/>
            <person name="Kyrpides N."/>
            <person name="Mavromatis K."/>
            <person name="Markowitz V."/>
            <person name="Szeto E."/>
            <person name="Ivanova N."/>
            <person name="Pagani I."/>
            <person name="Pati A."/>
            <person name="Goodwin L."/>
            <person name="Nordberg H.P."/>
            <person name="Cantor M.N."/>
            <person name="Hua S.X."/>
            <person name="Woyke T."/>
            <person name="Kerfeld C.A."/>
        </authorList>
    </citation>
    <scope>NUCLEOTIDE SEQUENCE [LARGE SCALE GENOMIC DNA]</scope>
    <source>
        <strain evidence="1 2">PCC 7113</strain>
    </source>
</reference>
<proteinExistence type="predicted"/>
<accession>K9WKZ4</accession>
<dbReference type="NCBIfam" id="TIGR02646">
    <property type="entry name" value="retron system putative HNH endonuclease"/>
    <property type="match status" value="1"/>
</dbReference>
<dbReference type="KEGG" id="mic:Mic7113_4817"/>
<name>K9WKZ4_9CYAN</name>
<dbReference type="AlphaFoldDB" id="K9WKZ4"/>
<dbReference type="RefSeq" id="WP_015184621.1">
    <property type="nucleotide sequence ID" value="NC_019738.1"/>
</dbReference>
<gene>
    <name evidence="1" type="ORF">Mic7113_4817</name>
</gene>
<dbReference type="InterPro" id="IPR013467">
    <property type="entry name" value="HNH78-like"/>
</dbReference>